<keyword evidence="2" id="KW-0472">Membrane</keyword>
<keyword evidence="2" id="KW-1133">Transmembrane helix</keyword>
<dbReference type="GO" id="GO:0003677">
    <property type="term" value="F:DNA binding"/>
    <property type="evidence" value="ECO:0007669"/>
    <property type="project" value="UniProtKB-KW"/>
</dbReference>
<dbReference type="Pfam" id="PF01381">
    <property type="entry name" value="HTH_3"/>
    <property type="match status" value="1"/>
</dbReference>
<evidence type="ECO:0000259" key="3">
    <source>
        <dbReference type="PROSITE" id="PS50943"/>
    </source>
</evidence>
<feature type="transmembrane region" description="Helical" evidence="2">
    <location>
        <begin position="196"/>
        <end position="214"/>
    </location>
</feature>
<accession>A0A7Y3V6B9</accession>
<reference evidence="4 5" key="1">
    <citation type="submission" date="2020-05" db="EMBL/GenBank/DDBJ databases">
        <title>Draft genome sequence of Clostridium cochlearium strain AGROS13 isolated from a sheep dairy farm in New Zealand.</title>
        <authorList>
            <person name="Gupta T.B."/>
            <person name="Jauregui R."/>
            <person name="Risson A.N."/>
            <person name="Brightwell G."/>
            <person name="Maclean P."/>
        </authorList>
    </citation>
    <scope>NUCLEOTIDE SEQUENCE [LARGE SCALE GENOMIC DNA]</scope>
    <source>
        <strain evidence="4 5">AGROS13</strain>
    </source>
</reference>
<protein>
    <submittedName>
        <fullName evidence="4">Helix-turn-helix transcriptional regulator</fullName>
    </submittedName>
</protein>
<name>A0A7Y3V6B9_CLOCO</name>
<dbReference type="RefSeq" id="WP_171302998.1">
    <property type="nucleotide sequence ID" value="NZ_JABFIF010000004.1"/>
</dbReference>
<dbReference type="PANTHER" id="PTHR46558:SF11">
    <property type="entry name" value="HTH-TYPE TRANSCRIPTIONAL REGULATOR XRE"/>
    <property type="match status" value="1"/>
</dbReference>
<feature type="transmembrane region" description="Helical" evidence="2">
    <location>
        <begin position="162"/>
        <end position="184"/>
    </location>
</feature>
<feature type="domain" description="HTH cro/C1-type" evidence="3">
    <location>
        <begin position="10"/>
        <end position="64"/>
    </location>
</feature>
<evidence type="ECO:0000256" key="1">
    <source>
        <dbReference type="ARBA" id="ARBA00023125"/>
    </source>
</evidence>
<dbReference type="AlphaFoldDB" id="A0A7Y3V6B9"/>
<dbReference type="Proteomes" id="UP000528432">
    <property type="component" value="Unassembled WGS sequence"/>
</dbReference>
<dbReference type="SUPFAM" id="SSF47413">
    <property type="entry name" value="lambda repressor-like DNA-binding domains"/>
    <property type="match status" value="1"/>
</dbReference>
<dbReference type="PANTHER" id="PTHR46558">
    <property type="entry name" value="TRACRIPTIONAL REGULATORY PROTEIN-RELATED-RELATED"/>
    <property type="match status" value="1"/>
</dbReference>
<gene>
    <name evidence="4" type="ORF">HMJ28_03730</name>
</gene>
<comment type="caution">
    <text evidence="4">The sequence shown here is derived from an EMBL/GenBank/DDBJ whole genome shotgun (WGS) entry which is preliminary data.</text>
</comment>
<dbReference type="InterPro" id="IPR001387">
    <property type="entry name" value="Cro/C1-type_HTH"/>
</dbReference>
<dbReference type="SMART" id="SM00530">
    <property type="entry name" value="HTH_XRE"/>
    <property type="match status" value="1"/>
</dbReference>
<feature type="transmembrane region" description="Helical" evidence="2">
    <location>
        <begin position="112"/>
        <end position="132"/>
    </location>
</feature>
<organism evidence="4 5">
    <name type="scientific">Clostridium cochlearium</name>
    <dbReference type="NCBI Taxonomy" id="1494"/>
    <lineage>
        <taxon>Bacteria</taxon>
        <taxon>Bacillati</taxon>
        <taxon>Bacillota</taxon>
        <taxon>Clostridia</taxon>
        <taxon>Eubacteriales</taxon>
        <taxon>Clostridiaceae</taxon>
        <taxon>Clostridium</taxon>
    </lineage>
</organism>
<feature type="transmembrane region" description="Helical" evidence="2">
    <location>
        <begin position="226"/>
        <end position="247"/>
    </location>
</feature>
<feature type="transmembrane region" description="Helical" evidence="2">
    <location>
        <begin position="332"/>
        <end position="349"/>
    </location>
</feature>
<evidence type="ECO:0000256" key="2">
    <source>
        <dbReference type="SAM" id="Phobius"/>
    </source>
</evidence>
<keyword evidence="1" id="KW-0238">DNA-binding</keyword>
<keyword evidence="2" id="KW-0812">Transmembrane</keyword>
<dbReference type="PROSITE" id="PS50943">
    <property type="entry name" value="HTH_CROC1"/>
    <property type="match status" value="1"/>
</dbReference>
<dbReference type="InterPro" id="IPR010982">
    <property type="entry name" value="Lambda_DNA-bd_dom_sf"/>
</dbReference>
<feature type="transmembrane region" description="Helical" evidence="2">
    <location>
        <begin position="294"/>
        <end position="312"/>
    </location>
</feature>
<dbReference type="Gene3D" id="1.10.260.40">
    <property type="entry name" value="lambda repressor-like DNA-binding domains"/>
    <property type="match status" value="1"/>
</dbReference>
<dbReference type="CDD" id="cd00093">
    <property type="entry name" value="HTH_XRE"/>
    <property type="match status" value="1"/>
</dbReference>
<feature type="transmembrane region" description="Helical" evidence="2">
    <location>
        <begin position="267"/>
        <end position="287"/>
    </location>
</feature>
<dbReference type="EMBL" id="JABFIF010000004">
    <property type="protein sequence ID" value="NOH15504.1"/>
    <property type="molecule type" value="Genomic_DNA"/>
</dbReference>
<evidence type="ECO:0000313" key="5">
    <source>
        <dbReference type="Proteomes" id="UP000528432"/>
    </source>
</evidence>
<sequence>MGTTETGKLISTIRKQKGMTQKDIATLLNVSDKAVSKWERGECYPEVTLLPQLSSILEISIDELLIGNKTNNENKSNKQCSMENYNHNYMKGTLMSFVVLVVALYSSLINMYMIQAVSTVLIFISFCIFYLYDKKYSNLLNDNKQLELPLNFSTVQASCRQFIISIGITAFIFVNFININLIFIKEKYILLENQPQYAFIGVTLYALINLVLFLKINKNNSKTPIYFHIGALLTILSSLIIICYQVYIKIDVESTVSNNRILQQKATKLFILLMGICIIYSLLIFTLNNISNKYRVILFVLNIVQHSLLLSVARHSMWFSTNLITNIHGGIYVGYTGIALMISMTLYYIETLIS</sequence>
<proteinExistence type="predicted"/>
<evidence type="ECO:0000313" key="4">
    <source>
        <dbReference type="EMBL" id="NOH15504.1"/>
    </source>
</evidence>